<evidence type="ECO:0000256" key="6">
    <source>
        <dbReference type="ARBA" id="ARBA00022989"/>
    </source>
</evidence>
<feature type="transmembrane region" description="Helical" evidence="9">
    <location>
        <begin position="77"/>
        <end position="96"/>
    </location>
</feature>
<evidence type="ECO:0000256" key="1">
    <source>
        <dbReference type="ARBA" id="ARBA00004651"/>
    </source>
</evidence>
<dbReference type="Pfam" id="PF00083">
    <property type="entry name" value="Sugar_tr"/>
    <property type="match status" value="1"/>
</dbReference>
<evidence type="ECO:0000259" key="10">
    <source>
        <dbReference type="PROSITE" id="PS50850"/>
    </source>
</evidence>
<evidence type="ECO:0000256" key="5">
    <source>
        <dbReference type="ARBA" id="ARBA00022692"/>
    </source>
</evidence>
<dbReference type="InterPro" id="IPR050549">
    <property type="entry name" value="MFS_Trehalose_Transporter"/>
</dbReference>
<dbReference type="PROSITE" id="PS50850">
    <property type="entry name" value="MFS"/>
    <property type="match status" value="1"/>
</dbReference>
<dbReference type="Gene3D" id="1.20.1250.20">
    <property type="entry name" value="MFS general substrate transporter like domains"/>
    <property type="match status" value="1"/>
</dbReference>
<dbReference type="SUPFAM" id="SSF103473">
    <property type="entry name" value="MFS general substrate transporter"/>
    <property type="match status" value="1"/>
</dbReference>
<dbReference type="InterPro" id="IPR003663">
    <property type="entry name" value="Sugar/inositol_transpt"/>
</dbReference>
<gene>
    <name evidence="11" type="primary">106080646</name>
</gene>
<comment type="subcellular location">
    <subcellularLocation>
        <location evidence="1">Cell membrane</location>
        <topology evidence="1">Multi-pass membrane protein</topology>
    </subcellularLocation>
</comment>
<dbReference type="InterPro" id="IPR005828">
    <property type="entry name" value="MFS_sugar_transport-like"/>
</dbReference>
<dbReference type="EnsemblMetazoa" id="SCAU010698-RA">
    <property type="protein sequence ID" value="SCAU010698-PA"/>
    <property type="gene ID" value="SCAU010698"/>
</dbReference>
<dbReference type="FunFam" id="1.20.1250.20:FF:000218">
    <property type="entry name" value="facilitated trehalose transporter Tret1"/>
    <property type="match status" value="1"/>
</dbReference>
<name>A0A1I8PSJ8_STOCA</name>
<keyword evidence="8" id="KW-0325">Glycoprotein</keyword>
<dbReference type="VEuPathDB" id="VectorBase:SCAU010698"/>
<keyword evidence="5 9" id="KW-0812">Transmembrane</keyword>
<keyword evidence="3" id="KW-1003">Cell membrane</keyword>
<dbReference type="STRING" id="35570.A0A1I8PSJ8"/>
<keyword evidence="12" id="KW-1185">Reference proteome</keyword>
<evidence type="ECO:0000256" key="3">
    <source>
        <dbReference type="ARBA" id="ARBA00022475"/>
    </source>
</evidence>
<feature type="transmembrane region" description="Helical" evidence="9">
    <location>
        <begin position="224"/>
        <end position="244"/>
    </location>
</feature>
<proteinExistence type="predicted"/>
<dbReference type="InterPro" id="IPR020846">
    <property type="entry name" value="MFS_dom"/>
</dbReference>
<dbReference type="InterPro" id="IPR005829">
    <property type="entry name" value="Sugar_transporter_CS"/>
</dbReference>
<dbReference type="GO" id="GO:0022857">
    <property type="term" value="F:transmembrane transporter activity"/>
    <property type="evidence" value="ECO:0007669"/>
    <property type="project" value="InterPro"/>
</dbReference>
<evidence type="ECO:0000256" key="2">
    <source>
        <dbReference type="ARBA" id="ARBA00022448"/>
    </source>
</evidence>
<feature type="transmembrane region" description="Helical" evidence="9">
    <location>
        <begin position="285"/>
        <end position="310"/>
    </location>
</feature>
<reference evidence="11" key="1">
    <citation type="submission" date="2020-05" db="UniProtKB">
        <authorList>
            <consortium name="EnsemblMetazoa"/>
        </authorList>
    </citation>
    <scope>IDENTIFICATION</scope>
    <source>
        <strain evidence="11">USDA</strain>
    </source>
</reference>
<feature type="transmembrane region" description="Helical" evidence="9">
    <location>
        <begin position="18"/>
        <end position="37"/>
    </location>
</feature>
<feature type="transmembrane region" description="Helical" evidence="9">
    <location>
        <begin position="349"/>
        <end position="372"/>
    </location>
</feature>
<dbReference type="OrthoDB" id="4142200at2759"/>
<sequence>MISSFVAGPLLEKFGSKWVLLASSLIFITAFILLMIASKVWMLIMARGIQGFASGFVMAATPMYVGEISPDSVRGTTGSFINLFMQSGILYVYIIGPYVSYQILQWSCLAIPIVFDVCFVFMPESPYYLMGKKRQEDAQKSLQFLRGQSAAGVQSEMSLIQMALDEAQANKGSFRDLFGSNGNRQALFITSGLLVFQQFCGIDVVLFNAQSIFTNTGTDLDPPIAAIIVGLVQVFSSGVASYIAYYFGRKLLLLISAGVMTLCLTSLGVFFFVKMDTGDISSILWLPIAVLVLDSFAFCIGFGALPMAIMGEIFAPNVRSSAATIVTSLMFISSFILIYLYPILVGFGIYYVFWSFGLFCALAFVFVIFFVFETRGLSLLQIQDKLHAKKI</sequence>
<dbReference type="PANTHER" id="PTHR48021">
    <property type="match status" value="1"/>
</dbReference>
<evidence type="ECO:0000313" key="11">
    <source>
        <dbReference type="EnsemblMetazoa" id="SCAU010698-PA"/>
    </source>
</evidence>
<dbReference type="InterPro" id="IPR036259">
    <property type="entry name" value="MFS_trans_sf"/>
</dbReference>
<dbReference type="PRINTS" id="PR00171">
    <property type="entry name" value="SUGRTRNSPORT"/>
</dbReference>
<protein>
    <recommendedName>
        <fullName evidence="10">Major facilitator superfamily (MFS) profile domain-containing protein</fullName>
    </recommendedName>
</protein>
<dbReference type="PROSITE" id="PS00217">
    <property type="entry name" value="SUGAR_TRANSPORT_2"/>
    <property type="match status" value="1"/>
</dbReference>
<feature type="transmembrane region" description="Helical" evidence="9">
    <location>
        <begin position="322"/>
        <end position="343"/>
    </location>
</feature>
<organism evidence="11 12">
    <name type="scientific">Stomoxys calcitrans</name>
    <name type="common">Stable fly</name>
    <name type="synonym">Conops calcitrans</name>
    <dbReference type="NCBI Taxonomy" id="35570"/>
    <lineage>
        <taxon>Eukaryota</taxon>
        <taxon>Metazoa</taxon>
        <taxon>Ecdysozoa</taxon>
        <taxon>Arthropoda</taxon>
        <taxon>Hexapoda</taxon>
        <taxon>Insecta</taxon>
        <taxon>Pterygota</taxon>
        <taxon>Neoptera</taxon>
        <taxon>Endopterygota</taxon>
        <taxon>Diptera</taxon>
        <taxon>Brachycera</taxon>
        <taxon>Muscomorpha</taxon>
        <taxon>Muscoidea</taxon>
        <taxon>Muscidae</taxon>
        <taxon>Stomoxys</taxon>
    </lineage>
</organism>
<dbReference type="GO" id="GO:0005886">
    <property type="term" value="C:plasma membrane"/>
    <property type="evidence" value="ECO:0007669"/>
    <property type="project" value="UniProtKB-SubCell"/>
</dbReference>
<dbReference type="PANTHER" id="PTHR48021:SF47">
    <property type="entry name" value="GH17672P"/>
    <property type="match status" value="1"/>
</dbReference>
<evidence type="ECO:0000256" key="9">
    <source>
        <dbReference type="SAM" id="Phobius"/>
    </source>
</evidence>
<keyword evidence="2" id="KW-0813">Transport</keyword>
<dbReference type="AlphaFoldDB" id="A0A1I8PSJ8"/>
<evidence type="ECO:0000313" key="12">
    <source>
        <dbReference type="Proteomes" id="UP000095300"/>
    </source>
</evidence>
<evidence type="ECO:0000256" key="8">
    <source>
        <dbReference type="ARBA" id="ARBA00023180"/>
    </source>
</evidence>
<keyword evidence="4" id="KW-0762">Sugar transport</keyword>
<feature type="transmembrane region" description="Helical" evidence="9">
    <location>
        <begin position="103"/>
        <end position="122"/>
    </location>
</feature>
<accession>A0A1I8PSJ8</accession>
<keyword evidence="7 9" id="KW-0472">Membrane</keyword>
<feature type="domain" description="Major facilitator superfamily (MFS) profile" evidence="10">
    <location>
        <begin position="1"/>
        <end position="375"/>
    </location>
</feature>
<evidence type="ECO:0000256" key="4">
    <source>
        <dbReference type="ARBA" id="ARBA00022597"/>
    </source>
</evidence>
<evidence type="ECO:0000256" key="7">
    <source>
        <dbReference type="ARBA" id="ARBA00023136"/>
    </source>
</evidence>
<dbReference type="Proteomes" id="UP000095300">
    <property type="component" value="Unassembled WGS sequence"/>
</dbReference>
<feature type="transmembrane region" description="Helical" evidence="9">
    <location>
        <begin position="251"/>
        <end position="273"/>
    </location>
</feature>
<keyword evidence="6 9" id="KW-1133">Transmembrane helix</keyword>